<gene>
    <name evidence="1" type="ORF">P154DRAFT_571611</name>
</gene>
<dbReference type="EMBL" id="ML977565">
    <property type="protein sequence ID" value="KAF2004858.1"/>
    <property type="molecule type" value="Genomic_DNA"/>
</dbReference>
<keyword evidence="2" id="KW-1185">Reference proteome</keyword>
<sequence>MALFDRHGSKIASPHSCTYIHTWVIRQRPAQGRAADYPASPFFRLRHALAASELGAALLSRLSGRGVTQHSHRSQCSQCSPAAGPAAVGEQKSLKALSGRTSPTGPLAGELRTQWPNLADSKWQAPGLHTSLAWRPRLLSRRHLDELNFCQAPYPRMQAISTGPTGGGPGSNCGVAGMASHAQTHLQIA</sequence>
<dbReference type="AlphaFoldDB" id="A0A6A5WUS5"/>
<reference evidence="1" key="1">
    <citation type="journal article" date="2020" name="Stud. Mycol.">
        <title>101 Dothideomycetes genomes: a test case for predicting lifestyles and emergence of pathogens.</title>
        <authorList>
            <person name="Haridas S."/>
            <person name="Albert R."/>
            <person name="Binder M."/>
            <person name="Bloem J."/>
            <person name="Labutti K."/>
            <person name="Salamov A."/>
            <person name="Andreopoulos B."/>
            <person name="Baker S."/>
            <person name="Barry K."/>
            <person name="Bills G."/>
            <person name="Bluhm B."/>
            <person name="Cannon C."/>
            <person name="Castanera R."/>
            <person name="Culley D."/>
            <person name="Daum C."/>
            <person name="Ezra D."/>
            <person name="Gonzalez J."/>
            <person name="Henrissat B."/>
            <person name="Kuo A."/>
            <person name="Liang C."/>
            <person name="Lipzen A."/>
            <person name="Lutzoni F."/>
            <person name="Magnuson J."/>
            <person name="Mondo S."/>
            <person name="Nolan M."/>
            <person name="Ohm R."/>
            <person name="Pangilinan J."/>
            <person name="Park H.-J."/>
            <person name="Ramirez L."/>
            <person name="Alfaro M."/>
            <person name="Sun H."/>
            <person name="Tritt A."/>
            <person name="Yoshinaga Y."/>
            <person name="Zwiers L.-H."/>
            <person name="Turgeon B."/>
            <person name="Goodwin S."/>
            <person name="Spatafora J."/>
            <person name="Crous P."/>
            <person name="Grigoriev I."/>
        </authorList>
    </citation>
    <scope>NUCLEOTIDE SEQUENCE</scope>
    <source>
        <strain evidence="1">CBS 123094</strain>
    </source>
</reference>
<proteinExistence type="predicted"/>
<organism evidence="1 2">
    <name type="scientific">Amniculicola lignicola CBS 123094</name>
    <dbReference type="NCBI Taxonomy" id="1392246"/>
    <lineage>
        <taxon>Eukaryota</taxon>
        <taxon>Fungi</taxon>
        <taxon>Dikarya</taxon>
        <taxon>Ascomycota</taxon>
        <taxon>Pezizomycotina</taxon>
        <taxon>Dothideomycetes</taxon>
        <taxon>Pleosporomycetidae</taxon>
        <taxon>Pleosporales</taxon>
        <taxon>Amniculicolaceae</taxon>
        <taxon>Amniculicola</taxon>
    </lineage>
</organism>
<protein>
    <submittedName>
        <fullName evidence="1">Uncharacterized protein</fullName>
    </submittedName>
</protein>
<evidence type="ECO:0000313" key="1">
    <source>
        <dbReference type="EMBL" id="KAF2004858.1"/>
    </source>
</evidence>
<dbReference type="Proteomes" id="UP000799779">
    <property type="component" value="Unassembled WGS sequence"/>
</dbReference>
<accession>A0A6A5WUS5</accession>
<name>A0A6A5WUS5_9PLEO</name>
<evidence type="ECO:0000313" key="2">
    <source>
        <dbReference type="Proteomes" id="UP000799779"/>
    </source>
</evidence>